<keyword evidence="2" id="KW-1185">Reference proteome</keyword>
<protein>
    <submittedName>
        <fullName evidence="1">Uncharacterized protein</fullName>
    </submittedName>
</protein>
<gene>
    <name evidence="1" type="ORF">PNH38_02555</name>
</gene>
<comment type="caution">
    <text evidence="1">The sequence shown here is derived from an EMBL/GenBank/DDBJ whole genome shotgun (WGS) entry which is preliminary data.</text>
</comment>
<name>A0ABT5W0A8_9BACL</name>
<organism evidence="1 2">
    <name type="scientific">Anoxybacteroides rupiense</name>
    <dbReference type="NCBI Taxonomy" id="311460"/>
    <lineage>
        <taxon>Bacteria</taxon>
        <taxon>Bacillati</taxon>
        <taxon>Bacillota</taxon>
        <taxon>Bacilli</taxon>
        <taxon>Bacillales</taxon>
        <taxon>Anoxybacillaceae</taxon>
        <taxon>Anoxybacteroides</taxon>
    </lineage>
</organism>
<dbReference type="EMBL" id="JAQOTG010000001">
    <property type="protein sequence ID" value="MDE8562762.1"/>
    <property type="molecule type" value="Genomic_DNA"/>
</dbReference>
<dbReference type="Proteomes" id="UP001213979">
    <property type="component" value="Unassembled WGS sequence"/>
</dbReference>
<evidence type="ECO:0000313" key="1">
    <source>
        <dbReference type="EMBL" id="MDE8562762.1"/>
    </source>
</evidence>
<reference evidence="1 2" key="1">
    <citation type="submission" date="2023-01" db="EMBL/GenBank/DDBJ databases">
        <title>Genome-based reclassification of Anoxybacillus geothermalis as a later heterotypic synonym of Anoxybacillus rupiensis.</title>
        <authorList>
            <person name="Inan Bektas K."/>
            <person name="Canakci S."/>
            <person name="Belduz A.A."/>
            <person name="Guler H.H."/>
        </authorList>
    </citation>
    <scope>NUCLEOTIDE SEQUENCE [LARGE SCALE GENOMIC DNA]</scope>
    <source>
        <strain evidence="1 2">DSM 17127</strain>
    </source>
</reference>
<evidence type="ECO:0000313" key="2">
    <source>
        <dbReference type="Proteomes" id="UP001213979"/>
    </source>
</evidence>
<dbReference type="RefSeq" id="WP_275191705.1">
    <property type="nucleotide sequence ID" value="NZ_JAQOTG010000001.1"/>
</dbReference>
<accession>A0ABT5W0A8</accession>
<sequence>MNILSESIKYTTRKIDAFLENYTIGTLVIENRQAFLQLEIGELIALNNSFEIQVFAGGKYHTITYEQALNTYCSDMPECPLFAGFECRVKQKKIA</sequence>
<proteinExistence type="predicted"/>